<sequence length="338" mass="39753">MNRIKWILILWVILAISTLFQMVTYQYFQKYDYEILDYFVTPLASLITGILLFFVVVLPVFDQTKHLKNLKRILILSGLGILYSFLFIFILHLFPILFYESDSDYFRSIFGFFVADFHNVIKNYLFQIAILFAFEYIGKEREILTKQKDLELELNQTKLQLLKSQLQPHFLFNSLNSVVAEIDHSPKKAQNMVLNLSDLLRETLDGDFEQPISIKEELILAEKYLSIEKIRYEDQLNYEIKLSEDNENLQIPKLILQPILENAIKHGFKGHNRPILIQIKSEGNSIYVQNNGSILQKNPEFGTGLRNVQERMKIFTGMENAFEIYQDVNWVVTKLNFK</sequence>
<keyword evidence="1" id="KW-1133">Transmembrane helix</keyword>
<evidence type="ECO:0000313" key="4">
    <source>
        <dbReference type="Proteomes" id="UP000552241"/>
    </source>
</evidence>
<accession>A0A838ZJQ8</accession>
<keyword evidence="4" id="KW-1185">Reference proteome</keyword>
<dbReference type="PANTHER" id="PTHR34220">
    <property type="entry name" value="SENSOR HISTIDINE KINASE YPDA"/>
    <property type="match status" value="1"/>
</dbReference>
<dbReference type="Gene3D" id="3.30.565.10">
    <property type="entry name" value="Histidine kinase-like ATPase, C-terminal domain"/>
    <property type="match status" value="1"/>
</dbReference>
<feature type="transmembrane region" description="Helical" evidence="1">
    <location>
        <begin position="7"/>
        <end position="28"/>
    </location>
</feature>
<dbReference type="PANTHER" id="PTHR34220:SF7">
    <property type="entry name" value="SENSOR HISTIDINE KINASE YPDA"/>
    <property type="match status" value="1"/>
</dbReference>
<protein>
    <submittedName>
        <fullName evidence="3">Histidine kinase</fullName>
    </submittedName>
</protein>
<dbReference type="SUPFAM" id="SSF55874">
    <property type="entry name" value="ATPase domain of HSP90 chaperone/DNA topoisomerase II/histidine kinase"/>
    <property type="match status" value="1"/>
</dbReference>
<comment type="caution">
    <text evidence="3">The sequence shown here is derived from an EMBL/GenBank/DDBJ whole genome shotgun (WGS) entry which is preliminary data.</text>
</comment>
<dbReference type="InterPro" id="IPR036890">
    <property type="entry name" value="HATPase_C_sf"/>
</dbReference>
<organism evidence="3 4">
    <name type="scientific">Moheibacter lacus</name>
    <dbReference type="NCBI Taxonomy" id="2745851"/>
    <lineage>
        <taxon>Bacteria</taxon>
        <taxon>Pseudomonadati</taxon>
        <taxon>Bacteroidota</taxon>
        <taxon>Flavobacteriia</taxon>
        <taxon>Flavobacteriales</taxon>
        <taxon>Weeksellaceae</taxon>
        <taxon>Moheibacter</taxon>
    </lineage>
</organism>
<dbReference type="InterPro" id="IPR010559">
    <property type="entry name" value="Sig_transdc_His_kin_internal"/>
</dbReference>
<evidence type="ECO:0000313" key="3">
    <source>
        <dbReference type="EMBL" id="MBA5629871.1"/>
    </source>
</evidence>
<feature type="transmembrane region" description="Helical" evidence="1">
    <location>
        <begin position="40"/>
        <end position="61"/>
    </location>
</feature>
<keyword evidence="1" id="KW-0812">Transmembrane</keyword>
<keyword evidence="1" id="KW-0472">Membrane</keyword>
<reference evidence="3 4" key="1">
    <citation type="submission" date="2020-07" db="EMBL/GenBank/DDBJ databases">
        <title>Moheibacter lacus sp. nov., a member of the family Flavobacteriaceae isolated from freshwater lake sediment.</title>
        <authorList>
            <person name="Liu Y."/>
        </authorList>
    </citation>
    <scope>NUCLEOTIDE SEQUENCE [LARGE SCALE GENOMIC DNA]</scope>
    <source>
        <strain evidence="3 4">BDHS18</strain>
    </source>
</reference>
<dbReference type="GO" id="GO:0016020">
    <property type="term" value="C:membrane"/>
    <property type="evidence" value="ECO:0007669"/>
    <property type="project" value="InterPro"/>
</dbReference>
<keyword evidence="3" id="KW-0808">Transferase</keyword>
<dbReference type="EMBL" id="JACDZE010000002">
    <property type="protein sequence ID" value="MBA5629871.1"/>
    <property type="molecule type" value="Genomic_DNA"/>
</dbReference>
<name>A0A838ZJQ8_9FLAO</name>
<keyword evidence="3" id="KW-0418">Kinase</keyword>
<dbReference type="Proteomes" id="UP000552241">
    <property type="component" value="Unassembled WGS sequence"/>
</dbReference>
<feature type="transmembrane region" description="Helical" evidence="1">
    <location>
        <begin position="73"/>
        <end position="99"/>
    </location>
</feature>
<proteinExistence type="predicted"/>
<evidence type="ECO:0000259" key="2">
    <source>
        <dbReference type="Pfam" id="PF06580"/>
    </source>
</evidence>
<gene>
    <name evidence="3" type="ORF">HU137_08835</name>
</gene>
<dbReference type="AlphaFoldDB" id="A0A838ZJQ8"/>
<dbReference type="Pfam" id="PF06580">
    <property type="entry name" value="His_kinase"/>
    <property type="match status" value="1"/>
</dbReference>
<evidence type="ECO:0000256" key="1">
    <source>
        <dbReference type="SAM" id="Phobius"/>
    </source>
</evidence>
<feature type="domain" description="Signal transduction histidine kinase internal region" evidence="2">
    <location>
        <begin position="158"/>
        <end position="236"/>
    </location>
</feature>
<dbReference type="InterPro" id="IPR050640">
    <property type="entry name" value="Bact_2-comp_sensor_kinase"/>
</dbReference>
<dbReference type="GO" id="GO:0000155">
    <property type="term" value="F:phosphorelay sensor kinase activity"/>
    <property type="evidence" value="ECO:0007669"/>
    <property type="project" value="InterPro"/>
</dbReference>